<feature type="domain" description="HTH tetR-type" evidence="3">
    <location>
        <begin position="33"/>
        <end position="93"/>
    </location>
</feature>
<keyword evidence="5" id="KW-1185">Reference proteome</keyword>
<evidence type="ECO:0000313" key="4">
    <source>
        <dbReference type="EMBL" id="MFC4595820.1"/>
    </source>
</evidence>
<proteinExistence type="predicted"/>
<keyword evidence="1 2" id="KW-0238">DNA-binding</keyword>
<evidence type="ECO:0000256" key="1">
    <source>
        <dbReference type="ARBA" id="ARBA00023125"/>
    </source>
</evidence>
<dbReference type="SUPFAM" id="SSF46689">
    <property type="entry name" value="Homeodomain-like"/>
    <property type="match status" value="1"/>
</dbReference>
<dbReference type="Gene3D" id="1.10.357.10">
    <property type="entry name" value="Tetracycline Repressor, domain 2"/>
    <property type="match status" value="1"/>
</dbReference>
<feature type="DNA-binding region" description="H-T-H motif" evidence="2">
    <location>
        <begin position="56"/>
        <end position="75"/>
    </location>
</feature>
<evidence type="ECO:0000259" key="3">
    <source>
        <dbReference type="PROSITE" id="PS50977"/>
    </source>
</evidence>
<evidence type="ECO:0000256" key="2">
    <source>
        <dbReference type="PROSITE-ProRule" id="PRU00335"/>
    </source>
</evidence>
<comment type="caution">
    <text evidence="4">The sequence shown here is derived from an EMBL/GenBank/DDBJ whole genome shotgun (WGS) entry which is preliminary data.</text>
</comment>
<gene>
    <name evidence="4" type="ORF">ACFO3E_16790</name>
</gene>
<protein>
    <submittedName>
        <fullName evidence="4">TetR/AcrR family transcriptional regulator</fullName>
    </submittedName>
</protein>
<dbReference type="InterPro" id="IPR009057">
    <property type="entry name" value="Homeodomain-like_sf"/>
</dbReference>
<evidence type="ECO:0000313" key="5">
    <source>
        <dbReference type="Proteomes" id="UP001595957"/>
    </source>
</evidence>
<dbReference type="PROSITE" id="PS50977">
    <property type="entry name" value="HTH_TETR_2"/>
    <property type="match status" value="1"/>
</dbReference>
<sequence length="246" mass="27788">MTNVQTAGRRGRPQSNREVSYNLAGQRLGRKGQETRERILSAMLRLLADPQGPPVNLTNVAREASVRLTNLYLYFPDFGDLLLAALARVMETADEAFVDLLRPRWPDERLRECALAFLRAHYQFWRTHARLLHMRNRLSDDDARILEHRQRTTFPMLDLLIGQMDCPPDPPDARWRLMATVVLTGFERMATVVTTPHFNPLGETRKGAGTDGHIDALIQTEARLMELAIRDARALPGARSAVAAVA</sequence>
<dbReference type="Proteomes" id="UP001595957">
    <property type="component" value="Unassembled WGS sequence"/>
</dbReference>
<reference evidence="5" key="1">
    <citation type="journal article" date="2019" name="Int. J. Syst. Evol. Microbiol.">
        <title>The Global Catalogue of Microorganisms (GCM) 10K type strain sequencing project: providing services to taxonomists for standard genome sequencing and annotation.</title>
        <authorList>
            <consortium name="The Broad Institute Genomics Platform"/>
            <consortium name="The Broad Institute Genome Sequencing Center for Infectious Disease"/>
            <person name="Wu L."/>
            <person name="Ma J."/>
        </authorList>
    </citation>
    <scope>NUCLEOTIDE SEQUENCE [LARGE SCALE GENOMIC DNA]</scope>
    <source>
        <strain evidence="5">NBRC 103632</strain>
    </source>
</reference>
<dbReference type="RefSeq" id="WP_380806487.1">
    <property type="nucleotide sequence ID" value="NZ_JBHSFZ010000058.1"/>
</dbReference>
<accession>A0ABV9F4T8</accession>
<dbReference type="InterPro" id="IPR001647">
    <property type="entry name" value="HTH_TetR"/>
</dbReference>
<organism evidence="4 5">
    <name type="scientific">Sphingobium tyrosinilyticum</name>
    <dbReference type="NCBI Taxonomy" id="2715436"/>
    <lineage>
        <taxon>Bacteria</taxon>
        <taxon>Pseudomonadati</taxon>
        <taxon>Pseudomonadota</taxon>
        <taxon>Alphaproteobacteria</taxon>
        <taxon>Sphingomonadales</taxon>
        <taxon>Sphingomonadaceae</taxon>
        <taxon>Sphingobium</taxon>
    </lineage>
</organism>
<name>A0ABV9F4T8_9SPHN</name>
<dbReference type="EMBL" id="JBHSFZ010000058">
    <property type="protein sequence ID" value="MFC4595820.1"/>
    <property type="molecule type" value="Genomic_DNA"/>
</dbReference>